<dbReference type="EMBL" id="QBIY01012855">
    <property type="protein sequence ID" value="RXN15319.1"/>
    <property type="molecule type" value="Genomic_DNA"/>
</dbReference>
<evidence type="ECO:0000256" key="1">
    <source>
        <dbReference type="SAM" id="MobiDB-lite"/>
    </source>
</evidence>
<dbReference type="Gene3D" id="1.10.8.50">
    <property type="match status" value="1"/>
</dbReference>
<gene>
    <name evidence="3" type="ORF">ROHU_028140</name>
</gene>
<dbReference type="AlphaFoldDB" id="A0A498M379"/>
<keyword evidence="3" id="KW-0378">Hydrolase</keyword>
<dbReference type="Pfam" id="PF09292">
    <property type="entry name" value="Neil1-DNA_bind"/>
    <property type="match status" value="1"/>
</dbReference>
<keyword evidence="4" id="KW-1185">Reference proteome</keyword>
<dbReference type="SUPFAM" id="SSF81624">
    <property type="entry name" value="N-terminal domain of MutM-like DNA repair proteins"/>
    <property type="match status" value="1"/>
</dbReference>
<dbReference type="InterPro" id="IPR035937">
    <property type="entry name" value="FPG_N"/>
</dbReference>
<protein>
    <submittedName>
        <fullName evidence="3">Endonuclease 8-like 1</fullName>
    </submittedName>
</protein>
<dbReference type="PROSITE" id="PS51068">
    <property type="entry name" value="FPG_CAT"/>
    <property type="match status" value="1"/>
</dbReference>
<dbReference type="SUPFAM" id="SSF57716">
    <property type="entry name" value="Glucocorticoid receptor-like (DNA-binding domain)"/>
    <property type="match status" value="1"/>
</dbReference>
<dbReference type="SMART" id="SM00898">
    <property type="entry name" value="Fapy_DNA_glyco"/>
    <property type="match status" value="1"/>
</dbReference>
<feature type="domain" description="Formamidopyrimidine-DNA glycosylase catalytic" evidence="2">
    <location>
        <begin position="138"/>
        <end position="265"/>
    </location>
</feature>
<keyword evidence="3" id="KW-0255">Endonuclease</keyword>
<dbReference type="Proteomes" id="UP000290572">
    <property type="component" value="Unassembled WGS sequence"/>
</dbReference>
<dbReference type="Pfam" id="PF01149">
    <property type="entry name" value="Fapy_DNA_glyco"/>
    <property type="match status" value="1"/>
</dbReference>
<dbReference type="GO" id="GO:0008270">
    <property type="term" value="F:zinc ion binding"/>
    <property type="evidence" value="ECO:0007669"/>
    <property type="project" value="InterPro"/>
</dbReference>
<dbReference type="GO" id="GO:0003906">
    <property type="term" value="F:DNA-(apurinic or apyrimidinic site) endonuclease activity"/>
    <property type="evidence" value="ECO:0007669"/>
    <property type="project" value="InterPro"/>
</dbReference>
<dbReference type="InterPro" id="IPR012319">
    <property type="entry name" value="FPG_cat"/>
</dbReference>
<dbReference type="PANTHER" id="PTHR22993:SF27">
    <property type="entry name" value="ENDONUCLEASE 8-LIKE 1"/>
    <property type="match status" value="1"/>
</dbReference>
<dbReference type="Gene3D" id="3.30.70.1820">
    <property type="entry name" value="L1 transposable element, RRM domain"/>
    <property type="match status" value="1"/>
</dbReference>
<keyword evidence="3" id="KW-0540">Nuclease</keyword>
<evidence type="ECO:0000259" key="2">
    <source>
        <dbReference type="PROSITE" id="PS51068"/>
    </source>
</evidence>
<evidence type="ECO:0000313" key="4">
    <source>
        <dbReference type="Proteomes" id="UP000290572"/>
    </source>
</evidence>
<dbReference type="FunFam" id="3.20.190.10:FF:000003">
    <property type="entry name" value="endonuclease 8-like 1 isoform X1"/>
    <property type="match status" value="1"/>
</dbReference>
<dbReference type="CDD" id="cd08967">
    <property type="entry name" value="MeNeil1_N"/>
    <property type="match status" value="1"/>
</dbReference>
<organism evidence="3 4">
    <name type="scientific">Labeo rohita</name>
    <name type="common">Indian major carp</name>
    <name type="synonym">Cyprinus rohita</name>
    <dbReference type="NCBI Taxonomy" id="84645"/>
    <lineage>
        <taxon>Eukaryota</taxon>
        <taxon>Metazoa</taxon>
        <taxon>Chordata</taxon>
        <taxon>Craniata</taxon>
        <taxon>Vertebrata</taxon>
        <taxon>Euteleostomi</taxon>
        <taxon>Actinopterygii</taxon>
        <taxon>Neopterygii</taxon>
        <taxon>Teleostei</taxon>
        <taxon>Ostariophysi</taxon>
        <taxon>Cypriniformes</taxon>
        <taxon>Cyprinidae</taxon>
        <taxon>Labeoninae</taxon>
        <taxon>Labeonini</taxon>
        <taxon>Labeo</taxon>
    </lineage>
</organism>
<dbReference type="GO" id="GO:0005634">
    <property type="term" value="C:nucleus"/>
    <property type="evidence" value="ECO:0007669"/>
    <property type="project" value="TreeGrafter"/>
</dbReference>
<dbReference type="GO" id="GO:0006284">
    <property type="term" value="P:base-excision repair"/>
    <property type="evidence" value="ECO:0007669"/>
    <property type="project" value="InterPro"/>
</dbReference>
<dbReference type="PANTHER" id="PTHR22993">
    <property type="entry name" value="FORMAMIDOPYRIMIDINE-DNA GLYCOSYLASE"/>
    <property type="match status" value="1"/>
</dbReference>
<accession>A0A498M379</accession>
<sequence>MVGLPQSREGDDPIGFLQKMLPAWIPALKKKGPIEIDRAHRVYGSGKSRTLIVRVLRYQDRQAIPQGAREVMKTEPIRDQDHLLRFFADYSGFTSRRRQAFGSIQKELHALGIPKLPHLPCHSSRFCRPIFISCLKMPEGPELHLASLYVNKMCEGLVFTGAVEKSEVNKNPEVPFCCDAYCIKAQSRGKEVRLTLTPIKTDDNSKRKVSKHQSQQPMDVVFRFGMSGFFRFTAVDDLPKHAHLRFYTNEAPRRVLSFEDTRRFGSWHPNGTWQKDRGPCVMFEYESFRLQIPPFVKARTALEGLVLKDEDKTKVKKAITVVESTDKIGKKGVKAETPDLLSLCHTVPLEVVKLGDNGYAPAKGKYSVLQAWMQCYCVQGMNSLGDHNGRTVWFKGDPGPMVPKGAKSRKIMWKRQTDDQDYTNSKKAKKTSTDSTPKQKPAKKKENIKQNHSGKIVPQDDAIPSESLRLNHQNPFQQEVKVSKLL</sequence>
<name>A0A498M379_LABRO</name>
<proteinExistence type="predicted"/>
<dbReference type="Gene3D" id="3.20.190.10">
    <property type="entry name" value="MutM-like, N-terminal"/>
    <property type="match status" value="1"/>
</dbReference>
<evidence type="ECO:0000313" key="3">
    <source>
        <dbReference type="EMBL" id="RXN15319.1"/>
    </source>
</evidence>
<comment type="caution">
    <text evidence="3">The sequence shown here is derived from an EMBL/GenBank/DDBJ whole genome shotgun (WGS) entry which is preliminary data.</text>
</comment>
<feature type="region of interest" description="Disordered" evidence="1">
    <location>
        <begin position="395"/>
        <end position="463"/>
    </location>
</feature>
<reference evidence="3 4" key="1">
    <citation type="submission" date="2018-03" db="EMBL/GenBank/DDBJ databases">
        <title>Draft genome sequence of Rohu Carp (Labeo rohita).</title>
        <authorList>
            <person name="Das P."/>
            <person name="Kushwaha B."/>
            <person name="Joshi C.G."/>
            <person name="Kumar D."/>
            <person name="Nagpure N.S."/>
            <person name="Sahoo L."/>
            <person name="Das S.P."/>
            <person name="Bit A."/>
            <person name="Patnaik S."/>
            <person name="Meher P.K."/>
            <person name="Jayasankar P."/>
            <person name="Koringa P.G."/>
            <person name="Patel N.V."/>
            <person name="Hinsu A.T."/>
            <person name="Kumar R."/>
            <person name="Pandey M."/>
            <person name="Agarwal S."/>
            <person name="Srivastava S."/>
            <person name="Singh M."/>
            <person name="Iquebal M.A."/>
            <person name="Jaiswal S."/>
            <person name="Angadi U.B."/>
            <person name="Kumar N."/>
            <person name="Raza M."/>
            <person name="Shah T.M."/>
            <person name="Rai A."/>
            <person name="Jena J.K."/>
        </authorList>
    </citation>
    <scope>NUCLEOTIDE SEQUENCE [LARGE SCALE GENOMIC DNA]</scope>
    <source>
        <strain evidence="3">DASCIFA01</strain>
        <tissue evidence="3">Testis</tissue>
    </source>
</reference>
<dbReference type="GO" id="GO:0019104">
    <property type="term" value="F:DNA N-glycosylase activity"/>
    <property type="evidence" value="ECO:0007669"/>
    <property type="project" value="InterPro"/>
</dbReference>
<dbReference type="InterPro" id="IPR015371">
    <property type="entry name" value="Endonuclease-VIII_DNA-bd"/>
</dbReference>
<dbReference type="STRING" id="84645.A0A498M379"/>